<accession>A0A2P5A5P0</accession>
<dbReference type="OrthoDB" id="206201at2759"/>
<dbReference type="EMBL" id="JXTB01000914">
    <property type="protein sequence ID" value="PON31856.1"/>
    <property type="molecule type" value="Genomic_DNA"/>
</dbReference>
<gene>
    <name evidence="2" type="ORF">PanWU01x14_366320</name>
</gene>
<evidence type="ECO:0000313" key="2">
    <source>
        <dbReference type="EMBL" id="PON31856.1"/>
    </source>
</evidence>
<sequence length="69" mass="7754">MYKVSVSKVESVKISLKPISLTFKKPYEKLTYAVTFAASSLPWSTSLFARLEWSDGKHVVGSPIAFTWL</sequence>
<dbReference type="Pfam" id="PF17766">
    <property type="entry name" value="fn3_6"/>
    <property type="match status" value="1"/>
</dbReference>
<name>A0A2P5A5P0_PARAD</name>
<dbReference type="Proteomes" id="UP000237105">
    <property type="component" value="Unassembled WGS sequence"/>
</dbReference>
<evidence type="ECO:0000313" key="3">
    <source>
        <dbReference type="Proteomes" id="UP000237105"/>
    </source>
</evidence>
<feature type="domain" description="Subtilisin-like protease fibronectin type-III" evidence="1">
    <location>
        <begin position="2"/>
        <end position="65"/>
    </location>
</feature>
<comment type="caution">
    <text evidence="2">The sequence shown here is derived from an EMBL/GenBank/DDBJ whole genome shotgun (WGS) entry which is preliminary data.</text>
</comment>
<proteinExistence type="predicted"/>
<dbReference type="InterPro" id="IPR041469">
    <property type="entry name" value="Subtilisin-like_FN3"/>
</dbReference>
<dbReference type="STRING" id="3476.A0A2P5A5P0"/>
<dbReference type="AlphaFoldDB" id="A0A2P5A5P0"/>
<evidence type="ECO:0000259" key="1">
    <source>
        <dbReference type="Pfam" id="PF17766"/>
    </source>
</evidence>
<dbReference type="Gene3D" id="2.60.40.2310">
    <property type="match status" value="1"/>
</dbReference>
<reference evidence="3" key="1">
    <citation type="submission" date="2016-06" db="EMBL/GenBank/DDBJ databases">
        <title>Parallel loss of symbiosis genes in relatives of nitrogen-fixing non-legume Parasponia.</title>
        <authorList>
            <person name="Van Velzen R."/>
            <person name="Holmer R."/>
            <person name="Bu F."/>
            <person name="Rutten L."/>
            <person name="Van Zeijl A."/>
            <person name="Liu W."/>
            <person name="Santuari L."/>
            <person name="Cao Q."/>
            <person name="Sharma T."/>
            <person name="Shen D."/>
            <person name="Roswanjaya Y."/>
            <person name="Wardhani T."/>
            <person name="Kalhor M.S."/>
            <person name="Jansen J."/>
            <person name="Van den Hoogen J."/>
            <person name="Gungor B."/>
            <person name="Hartog M."/>
            <person name="Hontelez J."/>
            <person name="Verver J."/>
            <person name="Yang W.-C."/>
            <person name="Schijlen E."/>
            <person name="Repin R."/>
            <person name="Schilthuizen M."/>
            <person name="Schranz E."/>
            <person name="Heidstra R."/>
            <person name="Miyata K."/>
            <person name="Fedorova E."/>
            <person name="Kohlen W."/>
            <person name="Bisseling T."/>
            <person name="Smit S."/>
            <person name="Geurts R."/>
        </authorList>
    </citation>
    <scope>NUCLEOTIDE SEQUENCE [LARGE SCALE GENOMIC DNA]</scope>
    <source>
        <strain evidence="3">cv. WU1-14</strain>
    </source>
</reference>
<organism evidence="2 3">
    <name type="scientific">Parasponia andersonii</name>
    <name type="common">Sponia andersonii</name>
    <dbReference type="NCBI Taxonomy" id="3476"/>
    <lineage>
        <taxon>Eukaryota</taxon>
        <taxon>Viridiplantae</taxon>
        <taxon>Streptophyta</taxon>
        <taxon>Embryophyta</taxon>
        <taxon>Tracheophyta</taxon>
        <taxon>Spermatophyta</taxon>
        <taxon>Magnoliopsida</taxon>
        <taxon>eudicotyledons</taxon>
        <taxon>Gunneridae</taxon>
        <taxon>Pentapetalae</taxon>
        <taxon>rosids</taxon>
        <taxon>fabids</taxon>
        <taxon>Rosales</taxon>
        <taxon>Cannabaceae</taxon>
        <taxon>Parasponia</taxon>
    </lineage>
</organism>
<protein>
    <submittedName>
        <fullName evidence="2">Peptidase S8, subtilisin-related</fullName>
    </submittedName>
</protein>
<keyword evidence="3" id="KW-1185">Reference proteome</keyword>